<proteinExistence type="predicted"/>
<dbReference type="GeneTree" id="ENSGT00940000154390"/>
<feature type="coiled-coil region" evidence="1">
    <location>
        <begin position="914"/>
        <end position="941"/>
    </location>
</feature>
<dbReference type="Pfam" id="PF25683">
    <property type="entry name" value="URGCP_GTPase"/>
    <property type="match status" value="1"/>
</dbReference>
<evidence type="ECO:0000256" key="1">
    <source>
        <dbReference type="SAM" id="Coils"/>
    </source>
</evidence>
<organism evidence="3 4">
    <name type="scientific">Scophthalmus maximus</name>
    <name type="common">Turbot</name>
    <name type="synonym">Psetta maxima</name>
    <dbReference type="NCBI Taxonomy" id="52904"/>
    <lineage>
        <taxon>Eukaryota</taxon>
        <taxon>Metazoa</taxon>
        <taxon>Chordata</taxon>
        <taxon>Craniata</taxon>
        <taxon>Vertebrata</taxon>
        <taxon>Euteleostomi</taxon>
        <taxon>Actinopterygii</taxon>
        <taxon>Neopterygii</taxon>
        <taxon>Teleostei</taxon>
        <taxon>Neoteleostei</taxon>
        <taxon>Acanthomorphata</taxon>
        <taxon>Carangaria</taxon>
        <taxon>Pleuronectiformes</taxon>
        <taxon>Pleuronectoidei</taxon>
        <taxon>Scophthalmidae</taxon>
        <taxon>Scophthalmus</taxon>
    </lineage>
</organism>
<dbReference type="InterPro" id="IPR052986">
    <property type="entry name" value="VLIG_GTPase"/>
</dbReference>
<reference evidence="3" key="2">
    <citation type="submission" date="2025-08" db="UniProtKB">
        <authorList>
            <consortium name="Ensembl"/>
        </authorList>
    </citation>
    <scope>IDENTIFICATION</scope>
</reference>
<keyword evidence="1" id="KW-0175">Coiled coil</keyword>
<dbReference type="InterPro" id="IPR058641">
    <property type="entry name" value="GVIN1_dom"/>
</dbReference>
<accession>A0A8D3AUK6</accession>
<reference evidence="3" key="1">
    <citation type="submission" date="2023-05" db="EMBL/GenBank/DDBJ databases">
        <title>High-quality long-read genome of Scophthalmus maximus.</title>
        <authorList>
            <person name="Lien S."/>
            <person name="Martinez P."/>
        </authorList>
    </citation>
    <scope>NUCLEOTIDE SEQUENCE [LARGE SCALE GENOMIC DNA]</scope>
</reference>
<dbReference type="InterPro" id="IPR057365">
    <property type="entry name" value="URGCP"/>
</dbReference>
<sequence length="1522" mass="171939">MHLLNGCLVFKPEPPKDNAQAEVLYNLGLDAFWNAPLDPASLLDISTWTLENQAPIEPKDLPNSFLRRLWLLSPDARSPSCRSPSDVLTNLNKSSEVINGFGEESECVINPLDLVTAVFMSANTFLQQEMAMHMVQCQFALPLVLPSTDPAEPSCFLLWPLRGVVSQWTSHILEENRKVQEGSLASTYMPMVSCVKLGHCGVSKSQVLNHIINGLKPCNETFLHWGMDGGQLPRRLANGLVEIGWYLPTGDTARDHFPVPVVISNLRGDAGTHEKCLSLLCQASSAVIVFCGNLREKEKQILASCKDKACKLILIDVSDTEKNENSVVGFVGSVLQGKDLSEEELANRLCDTMKDLLPDKLKLVTLEEAAKLAVELGLNVDEGTVCKKAMATVEKVLKGLDEGSAQFREKQLPLQGPWWSKLAEIEKDEIKQRKEGKEIDPQLQKEKKDVLPQSQHDPVIELQLYMMSNEREIQHEEITENNVSNGQNGTLSCQERQQYEADSTFSTKQRMCPDDSIEPRVAISSQPFEPEPSALGLEHFLREMGLIFELTQIRPGSGSQNVLRLPSLAADLLLYGVPLELMDGDASNIPIRWLGCVFAELKRRLPHKQCKTRVLTNLGVHHARNAKVLSALFGVKFPEGGKRTTRGVYMVALCLPDTLRKDMECDFLLLIDVEGLCSISQDNKINTQIQDNEMATVATGLSNVLMQNISSPASSEFEKDFTVIVNALLRIKEWGSMPNCQLLIQDEGIDSLLQASQLRRVSEMLQTEIWDRGTNNAYKQNTKTTSCITCVKGPWSNSSLSKPVDTKFSEAVLMLKKNLFGALKQCAARSAATTLPEFMIRLCAIWDAIREESFSVGLQNTEIALAFSMLCTELSQWEASFLENMESWLLGAGKKIFATKEKALDAAIQKNLLIELKDEAREEVKTEVDKLKSKVEAHLMKDDLFKERTETVKPILMSKMDDLRERVTEETIQRLATLNENHCSSIQLQKFETLLETEQESKLHALVENSKSTKVLLQDEQLEEEFEGVWSKTLSTFDFRPSETDDITVRVTDILKQNLIRRGLQKHIKKISQKLTSNFQVYDEHFGYRSRLKHMFEDNNRLQRLEAQQLACSVIEEYHQSVADKSNLPADFSDSYITEMLENVEKALKDKSMEIKSAFEVDLKVYLCSSACQDFQKLHDRFAKDRELLTFITATKNTYLAKFIYQFRKSDQCQRVAQAFTSMVIKPTVLDYIYRPLGKCIVDEIQGKEQQYQSSHSFNRSLLEELMKEDRFESFLEYLLSYDSFRLRKIQETVVSHLSKSTNLEKWRQQRLGEIIGKIAAAVSETAEGTNGVLSDTKPLLERVCLILESDGDVDVTRASLDGPFFSITTEWDCLVTCLMELLAAMRLELAKEFSQNVDITELLHCLPIQPQHFLLNKVRGCDKQCPFCRAPCEAEGIGHEVHRALLHRPKDMLPYDLCSVSSCPESMIQGNTAQNKDTQNTYVKFAKEYKKKPAKIPEEWKKITAEEALDSLKEAFLAKQC</sequence>
<dbReference type="Pfam" id="PF25496">
    <property type="entry name" value="URGCP"/>
    <property type="match status" value="1"/>
</dbReference>
<evidence type="ECO:0000313" key="4">
    <source>
        <dbReference type="Proteomes" id="UP000694558"/>
    </source>
</evidence>
<protein>
    <submittedName>
        <fullName evidence="3">GTPase, very large interferon inducible 1-like 2</fullName>
    </submittedName>
</protein>
<dbReference type="Ensembl" id="ENSSMAT00000024065.2">
    <property type="protein sequence ID" value="ENSSMAP00000023786.2"/>
    <property type="gene ID" value="ENSSMAG00000014511.2"/>
</dbReference>
<evidence type="ECO:0000259" key="2">
    <source>
        <dbReference type="PROSITE" id="PS51717"/>
    </source>
</evidence>
<dbReference type="InterPro" id="IPR030383">
    <property type="entry name" value="G_VLIG_dom"/>
</dbReference>
<name>A0A8D3AUK6_SCOMX</name>
<dbReference type="Proteomes" id="UP000694558">
    <property type="component" value="Chromosome 3"/>
</dbReference>
<dbReference type="Pfam" id="PF25974">
    <property type="entry name" value="URGCP_9th"/>
    <property type="match status" value="1"/>
</dbReference>
<evidence type="ECO:0000313" key="3">
    <source>
        <dbReference type="Ensembl" id="ENSSMAP00000023786.2"/>
    </source>
</evidence>
<dbReference type="GO" id="GO:0005525">
    <property type="term" value="F:GTP binding"/>
    <property type="evidence" value="ECO:0007669"/>
    <property type="project" value="InterPro"/>
</dbReference>
<feature type="domain" description="VLIG-type G" evidence="2">
    <location>
        <begin position="609"/>
        <end position="843"/>
    </location>
</feature>
<dbReference type="PANTHER" id="PTHR14819">
    <property type="entry name" value="GTP-BINDING"/>
    <property type="match status" value="1"/>
</dbReference>
<dbReference type="PROSITE" id="PS51717">
    <property type="entry name" value="G_VLIG"/>
    <property type="match status" value="1"/>
</dbReference>
<dbReference type="PANTHER" id="PTHR14819:SF9">
    <property type="entry name" value="UP-REGULATOR OF CELL PROLIFERATION-LIKE"/>
    <property type="match status" value="1"/>
</dbReference>